<dbReference type="EMBL" id="JSVC01000021">
    <property type="protein sequence ID" value="KIC93306.1"/>
    <property type="molecule type" value="Genomic_DNA"/>
</dbReference>
<keyword evidence="1" id="KW-0732">Signal</keyword>
<feature type="signal peptide" evidence="1">
    <location>
        <begin position="1"/>
        <end position="19"/>
    </location>
</feature>
<dbReference type="OrthoDB" id="641880at2"/>
<evidence type="ECO:0000313" key="2">
    <source>
        <dbReference type="EMBL" id="KIC93306.1"/>
    </source>
</evidence>
<dbReference type="Proteomes" id="UP000031408">
    <property type="component" value="Unassembled WGS sequence"/>
</dbReference>
<dbReference type="RefSeq" id="WP_039142622.1">
    <property type="nucleotide sequence ID" value="NZ_JSVC01000021.1"/>
</dbReference>
<dbReference type="AlphaFoldDB" id="A0A0C1L120"/>
<name>A0A0C1L120_9BACT</name>
<gene>
    <name evidence="2" type="ORF">OI18_18860</name>
</gene>
<evidence type="ECO:0000256" key="1">
    <source>
        <dbReference type="SAM" id="SignalP"/>
    </source>
</evidence>
<organism evidence="2 3">
    <name type="scientific">Flavihumibacter solisilvae</name>
    <dbReference type="NCBI Taxonomy" id="1349421"/>
    <lineage>
        <taxon>Bacteria</taxon>
        <taxon>Pseudomonadati</taxon>
        <taxon>Bacteroidota</taxon>
        <taxon>Chitinophagia</taxon>
        <taxon>Chitinophagales</taxon>
        <taxon>Chitinophagaceae</taxon>
        <taxon>Flavihumibacter</taxon>
    </lineage>
</organism>
<evidence type="ECO:0000313" key="3">
    <source>
        <dbReference type="Proteomes" id="UP000031408"/>
    </source>
</evidence>
<evidence type="ECO:0008006" key="4">
    <source>
        <dbReference type="Google" id="ProtNLM"/>
    </source>
</evidence>
<sequence length="690" mass="74522">MAKCVWVLGLLFAVLAANGQKRWTGIAGNGSWIDPLNWQDGILPGPDDDVALDNLYVPFSYIVRLPDFAVKVRTLSLNAIGVNTITLELPISNTISSPSSSLVERGFTTIGPGYSLSIGKGGVFVNASGSGSGYSLRINDSIRILNGGKYVHRTRTGHAEIVQQLSRAGGTGSGVFRFENTDGSSIISISGRVFGTLELSAAGSASGVTSYMAAGINKVSIRGDFIVEPGVNFSLNFSDTITISGHVKLTNAIVNLANGNRSSCLWLEGNLYQQGGTIFESSQLQMTGSLVAGGSDAQVINCTGRLEDSVVLVINNDSGVEFGSTIDLPYQLHLKKGRVVAPAGRHVIIGRNAVIRVDSSDDASYIDGKVTKLGLQSSDFLFPVGKSGRLRWMSLHGITGDISVEYFRESAYTVGGVIGQGLDHISATEFWKVEGVGASSFLSELSFGNSASGGVSDLATLRVAAFNGAQWMDAGNDLTYGNVNRGSVRSTALGGMSLNPLFLTIASSSALANLLPVLLDRQWMTESGGQWFHNWKKSDVLNIKTFSLEYAKDGISYESIAILPVTRDQTHYKQALPGAYKSGFCRIRICYVNGYCEIAPELKFGRNESGDDLELRHVPGDRWLTIRADRNQDMIYRISDCMGATIEQQRIRVSAGLHRYPLRLLHVRQGIYFLSLFDFKGQRKILPLVF</sequence>
<keyword evidence="3" id="KW-1185">Reference proteome</keyword>
<accession>A0A0C1L120</accession>
<feature type="chain" id="PRO_5002134651" description="G8 domain-containing protein" evidence="1">
    <location>
        <begin position="20"/>
        <end position="690"/>
    </location>
</feature>
<proteinExistence type="predicted"/>
<reference evidence="2 3" key="1">
    <citation type="submission" date="2014-11" db="EMBL/GenBank/DDBJ databases">
        <title>Genome sequence of Flavihumibacter solisilvae 3-3.</title>
        <authorList>
            <person name="Zhou G."/>
            <person name="Li M."/>
            <person name="Wang G."/>
        </authorList>
    </citation>
    <scope>NUCLEOTIDE SEQUENCE [LARGE SCALE GENOMIC DNA]</scope>
    <source>
        <strain evidence="2 3">3-3</strain>
    </source>
</reference>
<comment type="caution">
    <text evidence="2">The sequence shown here is derived from an EMBL/GenBank/DDBJ whole genome shotgun (WGS) entry which is preliminary data.</text>
</comment>
<protein>
    <recommendedName>
        <fullName evidence="4">G8 domain-containing protein</fullName>
    </recommendedName>
</protein>